<name>A0A6J5L301_9CAUD</name>
<dbReference type="InterPro" id="IPR010982">
    <property type="entry name" value="Lambda_DNA-bd_dom_sf"/>
</dbReference>
<dbReference type="Gene3D" id="1.10.260.40">
    <property type="entry name" value="lambda repressor-like DNA-binding domains"/>
    <property type="match status" value="1"/>
</dbReference>
<dbReference type="PROSITE" id="PS50943">
    <property type="entry name" value="HTH_CROC1"/>
    <property type="match status" value="1"/>
</dbReference>
<dbReference type="CDD" id="cd00093">
    <property type="entry name" value="HTH_XRE"/>
    <property type="match status" value="1"/>
</dbReference>
<proteinExistence type="predicted"/>
<dbReference type="SMART" id="SM00530">
    <property type="entry name" value="HTH_XRE"/>
    <property type="match status" value="1"/>
</dbReference>
<evidence type="ECO:0000313" key="2">
    <source>
        <dbReference type="EMBL" id="CAB4128105.1"/>
    </source>
</evidence>
<protein>
    <submittedName>
        <fullName evidence="2">HTH_XRE domain containing protein</fullName>
    </submittedName>
</protein>
<dbReference type="InterPro" id="IPR001387">
    <property type="entry name" value="Cro/C1-type_HTH"/>
</dbReference>
<sequence length="99" mass="11176">MLTNGKIEFIVVLTDKLSGGENMIYEKIEKIRIQNGVTKSFIARKLGISLMTYCHIANGRSRLSVDRLMLIAEALNVDPTIFFVNKLTESVNDMEVINK</sequence>
<organism evidence="2">
    <name type="scientific">uncultured Caudovirales phage</name>
    <dbReference type="NCBI Taxonomy" id="2100421"/>
    <lineage>
        <taxon>Viruses</taxon>
        <taxon>Duplodnaviria</taxon>
        <taxon>Heunggongvirae</taxon>
        <taxon>Uroviricota</taxon>
        <taxon>Caudoviricetes</taxon>
        <taxon>Peduoviridae</taxon>
        <taxon>Maltschvirus</taxon>
        <taxon>Maltschvirus maltsch</taxon>
    </lineage>
</organism>
<dbReference type="Pfam" id="PF01381">
    <property type="entry name" value="HTH_3"/>
    <property type="match status" value="1"/>
</dbReference>
<accession>A0A6J5L301</accession>
<reference evidence="2" key="1">
    <citation type="submission" date="2020-04" db="EMBL/GenBank/DDBJ databases">
        <authorList>
            <person name="Chiriac C."/>
            <person name="Salcher M."/>
            <person name="Ghai R."/>
            <person name="Kavagutti S V."/>
        </authorList>
    </citation>
    <scope>NUCLEOTIDE SEQUENCE</scope>
</reference>
<dbReference type="SUPFAM" id="SSF47413">
    <property type="entry name" value="lambda repressor-like DNA-binding domains"/>
    <property type="match status" value="1"/>
</dbReference>
<dbReference type="EMBL" id="LR796223">
    <property type="protein sequence ID" value="CAB4128105.1"/>
    <property type="molecule type" value="Genomic_DNA"/>
</dbReference>
<evidence type="ECO:0000259" key="1">
    <source>
        <dbReference type="PROSITE" id="PS50943"/>
    </source>
</evidence>
<dbReference type="EMBL" id="LR798245">
    <property type="protein sequence ID" value="CAB5217004.1"/>
    <property type="molecule type" value="Genomic_DNA"/>
</dbReference>
<evidence type="ECO:0000313" key="3">
    <source>
        <dbReference type="EMBL" id="CAB5217004.1"/>
    </source>
</evidence>
<dbReference type="GO" id="GO:0003677">
    <property type="term" value="F:DNA binding"/>
    <property type="evidence" value="ECO:0007669"/>
    <property type="project" value="InterPro"/>
</dbReference>
<gene>
    <name evidence="2" type="ORF">UFOVP103_19</name>
    <name evidence="3" type="ORF">UFOVP197_36</name>
</gene>
<feature type="domain" description="HTH cro/C1-type" evidence="1">
    <location>
        <begin position="28"/>
        <end position="82"/>
    </location>
</feature>